<feature type="transmembrane region" description="Helical" evidence="1">
    <location>
        <begin position="56"/>
        <end position="74"/>
    </location>
</feature>
<evidence type="ECO:0000256" key="1">
    <source>
        <dbReference type="SAM" id="Phobius"/>
    </source>
</evidence>
<name>X1QBD2_9ZZZZ</name>
<accession>X1QBD2</accession>
<sequence>QEKKRKGTNMNIIKIPFQIVKPLFKSLWFWGAVLVLVLLFWASKGDVSKMAKVLKLLARFVFKVVELVLGLFAIDLKKMFDEVGL</sequence>
<proteinExistence type="predicted"/>
<protein>
    <submittedName>
        <fullName evidence="2">Uncharacterized protein</fullName>
    </submittedName>
</protein>
<keyword evidence="1" id="KW-0812">Transmembrane</keyword>
<feature type="non-terminal residue" evidence="2">
    <location>
        <position position="1"/>
    </location>
</feature>
<keyword evidence="1" id="KW-0472">Membrane</keyword>
<feature type="transmembrane region" description="Helical" evidence="1">
    <location>
        <begin position="27"/>
        <end position="44"/>
    </location>
</feature>
<dbReference type="EMBL" id="BARV01033017">
    <property type="protein sequence ID" value="GAI40574.1"/>
    <property type="molecule type" value="Genomic_DNA"/>
</dbReference>
<keyword evidence="1" id="KW-1133">Transmembrane helix</keyword>
<dbReference type="AlphaFoldDB" id="X1QBD2"/>
<comment type="caution">
    <text evidence="2">The sequence shown here is derived from an EMBL/GenBank/DDBJ whole genome shotgun (WGS) entry which is preliminary data.</text>
</comment>
<organism evidence="2">
    <name type="scientific">marine sediment metagenome</name>
    <dbReference type="NCBI Taxonomy" id="412755"/>
    <lineage>
        <taxon>unclassified sequences</taxon>
        <taxon>metagenomes</taxon>
        <taxon>ecological metagenomes</taxon>
    </lineage>
</organism>
<gene>
    <name evidence="2" type="ORF">S06H3_51966</name>
</gene>
<reference evidence="2" key="1">
    <citation type="journal article" date="2014" name="Front. Microbiol.">
        <title>High frequency of phylogenetically diverse reductive dehalogenase-homologous genes in deep subseafloor sedimentary metagenomes.</title>
        <authorList>
            <person name="Kawai M."/>
            <person name="Futagami T."/>
            <person name="Toyoda A."/>
            <person name="Takaki Y."/>
            <person name="Nishi S."/>
            <person name="Hori S."/>
            <person name="Arai W."/>
            <person name="Tsubouchi T."/>
            <person name="Morono Y."/>
            <person name="Uchiyama I."/>
            <person name="Ito T."/>
            <person name="Fujiyama A."/>
            <person name="Inagaki F."/>
            <person name="Takami H."/>
        </authorList>
    </citation>
    <scope>NUCLEOTIDE SEQUENCE</scope>
    <source>
        <strain evidence="2">Expedition CK06-06</strain>
    </source>
</reference>
<evidence type="ECO:0000313" key="2">
    <source>
        <dbReference type="EMBL" id="GAI40574.1"/>
    </source>
</evidence>